<sequence length="76" mass="8523">MPATAKFSVPALDRRSRGGLQGRMANRGCFAVYFPRENKKLFSLPTDGSSIFLYGLFNKLNNPTEKFLSSKKSTIF</sequence>
<evidence type="ECO:0000313" key="1">
    <source>
        <dbReference type="EMBL" id="AGK45388.1"/>
    </source>
</evidence>
<name>N0ABT1_9AGAM</name>
<organism evidence="1">
    <name type="scientific">Rhizoctonia solani</name>
    <dbReference type="NCBI Taxonomy" id="456999"/>
    <lineage>
        <taxon>Eukaryota</taxon>
        <taxon>Fungi</taxon>
        <taxon>Dikarya</taxon>
        <taxon>Basidiomycota</taxon>
        <taxon>Agaricomycotina</taxon>
        <taxon>Agaricomycetes</taxon>
        <taxon>Cantharellales</taxon>
        <taxon>Ceratobasidiaceae</taxon>
        <taxon>Rhizoctonia</taxon>
    </lineage>
</organism>
<protein>
    <submittedName>
        <fullName evidence="1">Uncharacterized protein</fullName>
    </submittedName>
</protein>
<dbReference type="GeneID" id="16029497"/>
<dbReference type="EMBL" id="KC352446">
    <property type="protein sequence ID" value="AGK45388.1"/>
    <property type="molecule type" value="Genomic_DNA"/>
</dbReference>
<gene>
    <name evidence="1" type="ORF">RSOL_m00540</name>
</gene>
<dbReference type="RefSeq" id="YP_008082012.1">
    <property type="nucleotide sequence ID" value="NC_021436.1"/>
</dbReference>
<reference evidence="1" key="2">
    <citation type="journal article" date="2014" name="FEMS Microbiol. Lett.">
        <title>Mobile elements and mitochondrial genome expansion in the soil fungus and potato pathogen Rhizoctonia solani AG-3.</title>
        <authorList>
            <person name="Losada L."/>
            <person name="Pakala S.B."/>
            <person name="Fedorova N.D."/>
            <person name="Joardar V."/>
            <person name="Shabalina S.A."/>
            <person name="Hostetler J."/>
            <person name="Pakala S.M."/>
            <person name="Zafar N."/>
            <person name="Thomas E."/>
            <person name="Rodriguez-Carres M."/>
            <person name="Dean R."/>
            <person name="Vilgalys R."/>
            <person name="Nierman W.C."/>
            <person name="Cubeta M.A."/>
        </authorList>
    </citation>
    <scope>NUCLEOTIDE SEQUENCE</scope>
    <source>
        <strain evidence="1">AG3 Rhs1AP</strain>
    </source>
</reference>
<geneLocation type="mitochondrion" evidence="1"/>
<accession>N0ABT1</accession>
<keyword evidence="1" id="KW-0496">Mitochondrion</keyword>
<reference evidence="1" key="1">
    <citation type="submission" date="2012-12" db="EMBL/GenBank/DDBJ databases">
        <authorList>
            <person name="Pakala S."/>
            <person name="Fedorova N."/>
            <person name="Joardar V."/>
            <person name="Shabalina S."/>
            <person name="Hostetler J."/>
            <person name="Pakala S."/>
            <person name="Zafar N."/>
            <person name="Nierman W."/>
            <person name="Cubeta M."/>
        </authorList>
    </citation>
    <scope>NUCLEOTIDE SEQUENCE</scope>
    <source>
        <strain evidence="1">AG3 Rhs1AP</strain>
    </source>
</reference>
<proteinExistence type="predicted"/>
<dbReference type="AlphaFoldDB" id="N0ABT1"/>